<proteinExistence type="inferred from homology"/>
<sequence>MGHKLPAGQFDRRLGGSVLENGLCLSINDTNTDFGYPGYRHYVCPSRLDIILNSELPSVEVQKANSWNPADCSYNIYVKEDDPLTFHRYPVAQSTDSIRGKVGYTEGFHVWKVTWPVCQRGTHAVIGVATAKAPLCSAGYCSLVGSSADSWGWDIGRKKLYHDWRSETASDYPNSIDEIEDYVVPQDFLMILDMDEGTLSFFADDTFLGVAFEFLRGSKVYPIVSAVWGHCEVTLQYLGGLAPRPLCLSVICRREIRKQMKKPSRENIDGLELPELLKDYIIQQPTHPHTYIRWPCWCYVGVAVDFVNVDKAKLLFVSEACDRLVVCCLFSKKRCVNFTNVAEMFVVTDLLFAFANKRLKCEYTLPAIRDAQRMENKFFLNHFALLKWFVSYCATICRADSVCESKFFVNTERMMRKSPESAESGNRRTIFTIGSAAYMSANDNIVADPKLHLPEKRVKSRLKSAADASTQKFIAVVSEENQPLNPEQQHFEHPEKLSSRQSSMQMHGLSLYEDDASSMPTIAAYLRSFTLPGPKETECDTKHANLGTLIGVYLPTVQHILGVQMFLRLFWIVGIAGIAESFGMVLLCCICTFLTSISVSAIATNGVIESGGAYFMISRNLGPEFGGAIGILYYFANAVATSMYLVGGVEILLMYLAPSLPRFGSATEFNETDMFNNFRVYASALLLIEFCIVALGVKFVQFFAPISLACVAISIFSVYIGAFLSNAETSPQICMLGNRLIKPNVLDFSNNISSWCNKAENGSIWSSYCTYDSDLSQVICDDYFNQSDVTIVPGIPGFSNTLLWENMAQNYMNYGDVTPHNPSNHRREVTQDLTTSFFILLAIFYPSVTGIFTGANMSGDLKNPHKSLPIGTIAAQITTSFIYLSLVLIFGGTMRGALLRDKYGESLRGDMVVALIGWPSKWVILIGSFTSTFGAALQCLCSAPRLLQSIAKDDVIPFLRIFGRVTRYNEPFNALLITTAVAEGAILIGGIDYIAPVVDFFFLMCYCFVNLVCAMQTLMNAPNWRPRYQLYHWSLSLVGALLCLFIMFATHWYYAIVVLILCATIYKYIEYKGANKEWGDGLRGFALSTAQYSLLQIEDSQNQHPKNWRPQLLVLLKMDGKRENVNAKMLQLAGQLKAGQGLTIVASIVEGDPGHVEDRKMAEAIKQDLKKQLKEAKVRGFINVVLCEHLSENISTLIQSIGIGGLRPNTVIVGWPSSWKDSVHQQDDDYWNFLDAVHRAATVDMCLLVPKGLPQFPEPGDRMQGTIDVWWIIHDGGLLVLLPFLLRQHKVWRQCKLRIFTVAQLHDNSVKMKEDLENWVYQLRINASVDVVELADSTISAYTYERTLMMEGRTRLALDLHLSSRQLLQEPQLLVDRHRSRPKSTKIDGSLADKSKGDCEQRNKLLQKSVTIPIDGKSGKTELERVEKEKPSIKEYDVDEEDDGEDETDGDDAEEEEIGEIYVEGESGKKSRNSASAEMDKEGTENAIHFKGSSNESSRVRFAVDENRKDSRSTKFANLDQRKVRKMHTAMKLNKAIKDKSSLSQLGSSASCTRLWKGSDYYLLLILKGFDL</sequence>
<comment type="caution">
    <text evidence="10">The sequence shown here is derived from an EMBL/GenBank/DDBJ whole genome shotgun (WGS) entry which is preliminary data.</text>
</comment>
<comment type="subcellular location">
    <subcellularLocation>
        <location evidence="1">Membrane</location>
        <topology evidence="1">Multi-pass membrane protein</topology>
    </subcellularLocation>
</comment>
<dbReference type="Gene3D" id="1.20.1740.10">
    <property type="entry name" value="Amino acid/polyamine transporter I"/>
    <property type="match status" value="1"/>
</dbReference>
<feature type="region of interest" description="Disordered" evidence="6">
    <location>
        <begin position="1418"/>
        <end position="1482"/>
    </location>
</feature>
<keyword evidence="4 7" id="KW-1133">Transmembrane helix</keyword>
<feature type="transmembrane region" description="Helical" evidence="7">
    <location>
        <begin position="833"/>
        <end position="853"/>
    </location>
</feature>
<name>A0ABR3KCK5_TRISP</name>
<dbReference type="Pfam" id="PF00622">
    <property type="entry name" value="SPRY"/>
    <property type="match status" value="1"/>
</dbReference>
<dbReference type="CDD" id="cd12906">
    <property type="entry name" value="SPRY_SOCS1-2-4"/>
    <property type="match status" value="1"/>
</dbReference>
<keyword evidence="11" id="KW-1185">Reference proteome</keyword>
<dbReference type="PANTHER" id="PTHR11827">
    <property type="entry name" value="SOLUTE CARRIER FAMILY 12, CATION COTRANSPORTERS"/>
    <property type="match status" value="1"/>
</dbReference>
<dbReference type="SUPFAM" id="SSF49899">
    <property type="entry name" value="Concanavalin A-like lectins/glucanases"/>
    <property type="match status" value="1"/>
</dbReference>
<dbReference type="InterPro" id="IPR013320">
    <property type="entry name" value="ConA-like_dom_sf"/>
</dbReference>
<feature type="compositionally biased region" description="Basic and acidic residues" evidence="6">
    <location>
        <begin position="1391"/>
        <end position="1403"/>
    </location>
</feature>
<dbReference type="SMART" id="SM00969">
    <property type="entry name" value="SOCS_box"/>
    <property type="match status" value="1"/>
</dbReference>
<protein>
    <submittedName>
        <fullName evidence="10">Solute carrier family 12 member</fullName>
    </submittedName>
</protein>
<dbReference type="InterPro" id="IPR003877">
    <property type="entry name" value="SPRY_dom"/>
</dbReference>
<feature type="compositionally biased region" description="Acidic residues" evidence="6">
    <location>
        <begin position="1437"/>
        <end position="1459"/>
    </location>
</feature>
<dbReference type="InterPro" id="IPR004841">
    <property type="entry name" value="AA-permease/SLC12A_dom"/>
</dbReference>
<dbReference type="InterPro" id="IPR004842">
    <property type="entry name" value="SLC12A_fam"/>
</dbReference>
<feature type="compositionally biased region" description="Basic and acidic residues" evidence="6">
    <location>
        <begin position="1418"/>
        <end position="1436"/>
    </location>
</feature>
<dbReference type="Proteomes" id="UP001558632">
    <property type="component" value="Unassembled WGS sequence"/>
</dbReference>
<dbReference type="Gene3D" id="1.10.750.20">
    <property type="entry name" value="SOCS box"/>
    <property type="match status" value="1"/>
</dbReference>
<dbReference type="InterPro" id="IPR018491">
    <property type="entry name" value="SLC12_C"/>
</dbReference>
<dbReference type="PROSITE" id="PS50225">
    <property type="entry name" value="SOCS"/>
    <property type="match status" value="1"/>
</dbReference>
<dbReference type="EMBL" id="JBEUSY010000399">
    <property type="protein sequence ID" value="KAL1234942.1"/>
    <property type="molecule type" value="Genomic_DNA"/>
</dbReference>
<dbReference type="PROSITE" id="PS50188">
    <property type="entry name" value="B302_SPRY"/>
    <property type="match status" value="1"/>
</dbReference>
<dbReference type="InterPro" id="IPR001870">
    <property type="entry name" value="B30.2/SPRY"/>
</dbReference>
<dbReference type="InterPro" id="IPR043136">
    <property type="entry name" value="B30.2/SPRY_sf"/>
</dbReference>
<feature type="transmembrane region" description="Helical" evidence="7">
    <location>
        <begin position="1030"/>
        <end position="1047"/>
    </location>
</feature>
<feature type="transmembrane region" description="Helical" evidence="7">
    <location>
        <begin position="873"/>
        <end position="892"/>
    </location>
</feature>
<evidence type="ECO:0000313" key="10">
    <source>
        <dbReference type="EMBL" id="KAL1234942.1"/>
    </source>
</evidence>
<evidence type="ECO:0000256" key="5">
    <source>
        <dbReference type="ARBA" id="ARBA00023136"/>
    </source>
</evidence>
<dbReference type="InterPro" id="IPR001496">
    <property type="entry name" value="SOCS_box"/>
</dbReference>
<feature type="transmembrane region" description="Helical" evidence="7">
    <location>
        <begin position="585"/>
        <end position="608"/>
    </location>
</feature>
<evidence type="ECO:0000313" key="11">
    <source>
        <dbReference type="Proteomes" id="UP001558632"/>
    </source>
</evidence>
<feature type="domain" description="SOCS box" evidence="9">
    <location>
        <begin position="244"/>
        <end position="287"/>
    </location>
</feature>
<accession>A0ABR3KCK5</accession>
<evidence type="ECO:0000259" key="8">
    <source>
        <dbReference type="PROSITE" id="PS50188"/>
    </source>
</evidence>
<reference evidence="10 11" key="1">
    <citation type="submission" date="2024-07" db="EMBL/GenBank/DDBJ databases">
        <title>Enhanced genomic and transcriptomic resources for Trichinella pseudospiralis and T. spiralis underpin the discovery of pronounced molecular differences between stages and species.</title>
        <authorList>
            <person name="Pasi K.K."/>
            <person name="La Rosa G."/>
            <person name="Gomez-Morales M.A."/>
            <person name="Tosini F."/>
            <person name="Sumanam S."/>
            <person name="Young N.D."/>
            <person name="Chang B.C."/>
            <person name="Robin G.B."/>
        </authorList>
    </citation>
    <scope>NUCLEOTIDE SEQUENCE [LARGE SCALE GENOMIC DNA]</scope>
    <source>
        <strain evidence="10">ISS534</strain>
    </source>
</reference>
<comment type="similarity">
    <text evidence="2">Belongs to the SPSB family.</text>
</comment>
<feature type="transmembrane region" description="Helical" evidence="7">
    <location>
        <begin position="1000"/>
        <end position="1018"/>
    </location>
</feature>
<evidence type="ECO:0000256" key="2">
    <source>
        <dbReference type="ARBA" id="ARBA00010910"/>
    </source>
</evidence>
<dbReference type="PANTHER" id="PTHR11827:SF53">
    <property type="entry name" value="K+_CL-COTRANSPORTER"/>
    <property type="match status" value="1"/>
</dbReference>
<gene>
    <name evidence="10" type="ORF">TSPI_00875</name>
</gene>
<keyword evidence="5 7" id="KW-0472">Membrane</keyword>
<dbReference type="SMART" id="SM00449">
    <property type="entry name" value="SPRY"/>
    <property type="match status" value="1"/>
</dbReference>
<dbReference type="Pfam" id="PF07525">
    <property type="entry name" value="SOCS_box"/>
    <property type="match status" value="1"/>
</dbReference>
<evidence type="ECO:0000256" key="3">
    <source>
        <dbReference type="ARBA" id="ARBA00022692"/>
    </source>
</evidence>
<feature type="transmembrane region" description="Helical" evidence="7">
    <location>
        <begin position="678"/>
        <end position="697"/>
    </location>
</feature>
<dbReference type="Pfam" id="PF03522">
    <property type="entry name" value="SLC12"/>
    <property type="match status" value="2"/>
</dbReference>
<feature type="transmembrane region" description="Helical" evidence="7">
    <location>
        <begin position="703"/>
        <end position="725"/>
    </location>
</feature>
<feature type="region of interest" description="Disordered" evidence="6">
    <location>
        <begin position="1374"/>
        <end position="1404"/>
    </location>
</feature>
<evidence type="ECO:0000259" key="9">
    <source>
        <dbReference type="PROSITE" id="PS50225"/>
    </source>
</evidence>
<evidence type="ECO:0000256" key="7">
    <source>
        <dbReference type="SAM" id="Phobius"/>
    </source>
</evidence>
<keyword evidence="3 7" id="KW-0812">Transmembrane</keyword>
<dbReference type="CDD" id="cd03587">
    <property type="entry name" value="SOCS"/>
    <property type="match status" value="1"/>
</dbReference>
<feature type="transmembrane region" description="Helical" evidence="7">
    <location>
        <begin position="974"/>
        <end position="994"/>
    </location>
</feature>
<feature type="transmembrane region" description="Helical" evidence="7">
    <location>
        <begin position="628"/>
        <end position="657"/>
    </location>
</feature>
<evidence type="ECO:0000256" key="1">
    <source>
        <dbReference type="ARBA" id="ARBA00004141"/>
    </source>
</evidence>
<evidence type="ECO:0000256" key="4">
    <source>
        <dbReference type="ARBA" id="ARBA00022989"/>
    </source>
</evidence>
<dbReference type="Pfam" id="PF00324">
    <property type="entry name" value="AA_permease"/>
    <property type="match status" value="2"/>
</dbReference>
<feature type="domain" description="B30.2/SPRY" evidence="8">
    <location>
        <begin position="45"/>
        <end position="242"/>
    </location>
</feature>
<dbReference type="Gene3D" id="2.60.120.920">
    <property type="match status" value="1"/>
</dbReference>
<evidence type="ECO:0000256" key="6">
    <source>
        <dbReference type="SAM" id="MobiDB-lite"/>
    </source>
</evidence>
<organism evidence="10 11">
    <name type="scientific">Trichinella spiralis</name>
    <name type="common">Trichina worm</name>
    <dbReference type="NCBI Taxonomy" id="6334"/>
    <lineage>
        <taxon>Eukaryota</taxon>
        <taxon>Metazoa</taxon>
        <taxon>Ecdysozoa</taxon>
        <taxon>Nematoda</taxon>
        <taxon>Enoplea</taxon>
        <taxon>Dorylaimia</taxon>
        <taxon>Trichinellida</taxon>
        <taxon>Trichinellidae</taxon>
        <taxon>Trichinella</taxon>
    </lineage>
</organism>